<keyword evidence="2" id="KW-1185">Reference proteome</keyword>
<name>A0A6M8HLL8_9PROT</name>
<sequence length="65" mass="7067">MPWPLDQGGDGMLIFRQRKASSRTKIAQLAAVDVKGGTGYPNGRRVKQTRRAAALKPMSLTALDL</sequence>
<dbReference type="KEGG" id="lck:HN018_03735"/>
<dbReference type="AlphaFoldDB" id="A0A6M8HLL8"/>
<accession>A0A6M8HLL8</accession>
<protein>
    <submittedName>
        <fullName evidence="1">Uncharacterized protein</fullName>
    </submittedName>
</protein>
<gene>
    <name evidence="1" type="ORF">HN018_03735</name>
</gene>
<dbReference type="EMBL" id="CP053708">
    <property type="protein sequence ID" value="QKE89263.1"/>
    <property type="molecule type" value="Genomic_DNA"/>
</dbReference>
<reference evidence="1 2" key="1">
    <citation type="journal article" date="2014" name="World J. Microbiol. Biotechnol.">
        <title>Biodiversity and physiological characteristics of Antarctic and Arctic lichens-associated bacteria.</title>
        <authorList>
            <person name="Lee Y.M."/>
            <person name="Kim E.H."/>
            <person name="Lee H.K."/>
            <person name="Hong S.G."/>
        </authorList>
    </citation>
    <scope>NUCLEOTIDE SEQUENCE [LARGE SCALE GENOMIC DNA]</scope>
    <source>
        <strain evidence="1 2">PAMC 26569</strain>
    </source>
</reference>
<dbReference type="RefSeq" id="WP_171837764.1">
    <property type="nucleotide sequence ID" value="NZ_CP053708.1"/>
</dbReference>
<evidence type="ECO:0000313" key="1">
    <source>
        <dbReference type="EMBL" id="QKE89263.1"/>
    </source>
</evidence>
<evidence type="ECO:0000313" key="2">
    <source>
        <dbReference type="Proteomes" id="UP000500767"/>
    </source>
</evidence>
<proteinExistence type="predicted"/>
<dbReference type="Proteomes" id="UP000500767">
    <property type="component" value="Chromosome"/>
</dbReference>
<organism evidence="1 2">
    <name type="scientific">Lichenicola cladoniae</name>
    <dbReference type="NCBI Taxonomy" id="1484109"/>
    <lineage>
        <taxon>Bacteria</taxon>
        <taxon>Pseudomonadati</taxon>
        <taxon>Pseudomonadota</taxon>
        <taxon>Alphaproteobacteria</taxon>
        <taxon>Acetobacterales</taxon>
        <taxon>Acetobacteraceae</taxon>
        <taxon>Lichenicola</taxon>
    </lineage>
</organism>